<evidence type="ECO:0000256" key="2">
    <source>
        <dbReference type="ARBA" id="ARBA00022777"/>
    </source>
</evidence>
<dbReference type="HAMAP" id="MF_00361">
    <property type="entry name" value="NAD_kinase"/>
    <property type="match status" value="1"/>
</dbReference>
<dbReference type="PANTHER" id="PTHR20275:SF0">
    <property type="entry name" value="NAD KINASE"/>
    <property type="match status" value="1"/>
</dbReference>
<keyword evidence="4 6" id="KW-0520">NAD</keyword>
<feature type="binding site" evidence="6">
    <location>
        <begin position="46"/>
        <end position="47"/>
    </location>
    <ligand>
        <name>NAD(+)</name>
        <dbReference type="ChEBI" id="CHEBI:57540"/>
    </ligand>
</feature>
<keyword evidence="6" id="KW-0963">Cytoplasm</keyword>
<evidence type="ECO:0000313" key="7">
    <source>
        <dbReference type="EMBL" id="AHA27578.1"/>
    </source>
</evidence>
<name>U6B4M4_9HYPH</name>
<dbReference type="EMBL" id="CP006604">
    <property type="protein sequence ID" value="AHA27578.1"/>
    <property type="molecule type" value="Genomic_DNA"/>
</dbReference>
<evidence type="ECO:0000256" key="4">
    <source>
        <dbReference type="ARBA" id="ARBA00023027"/>
    </source>
</evidence>
<organism evidence="7 8">
    <name type="scientific">Candidatus Liberibacter americanus str. Sao Paulo</name>
    <dbReference type="NCBI Taxonomy" id="1261131"/>
    <lineage>
        <taxon>Bacteria</taxon>
        <taxon>Pseudomonadati</taxon>
        <taxon>Pseudomonadota</taxon>
        <taxon>Alphaproteobacteria</taxon>
        <taxon>Hyphomicrobiales</taxon>
        <taxon>Rhizobiaceae</taxon>
        <taxon>Liberibacter</taxon>
    </lineage>
</organism>
<dbReference type="InterPro" id="IPR002504">
    <property type="entry name" value="NADK"/>
</dbReference>
<feature type="binding site" evidence="6">
    <location>
        <position position="51"/>
    </location>
    <ligand>
        <name>NAD(+)</name>
        <dbReference type="ChEBI" id="CHEBI:57540"/>
    </ligand>
</feature>
<dbReference type="Proteomes" id="UP000017862">
    <property type="component" value="Chromosome"/>
</dbReference>
<dbReference type="InterPro" id="IPR017438">
    <property type="entry name" value="ATP-NAD_kinase_N"/>
</dbReference>
<comment type="catalytic activity">
    <reaction evidence="5 6">
        <text>NAD(+) + ATP = ADP + NADP(+) + H(+)</text>
        <dbReference type="Rhea" id="RHEA:18629"/>
        <dbReference type="ChEBI" id="CHEBI:15378"/>
        <dbReference type="ChEBI" id="CHEBI:30616"/>
        <dbReference type="ChEBI" id="CHEBI:57540"/>
        <dbReference type="ChEBI" id="CHEBI:58349"/>
        <dbReference type="ChEBI" id="CHEBI:456216"/>
        <dbReference type="EC" id="2.7.1.23"/>
    </reaction>
</comment>
<comment type="subcellular location">
    <subcellularLocation>
        <location evidence="6">Cytoplasm</location>
    </subcellularLocation>
</comment>
<keyword evidence="3 6" id="KW-0521">NADP</keyword>
<keyword evidence="2 6" id="KW-0418">Kinase</keyword>
<dbReference type="InterPro" id="IPR017437">
    <property type="entry name" value="ATP-NAD_kinase_PpnK-typ_C"/>
</dbReference>
<evidence type="ECO:0000256" key="3">
    <source>
        <dbReference type="ARBA" id="ARBA00022857"/>
    </source>
</evidence>
<dbReference type="GO" id="GO:0005524">
    <property type="term" value="F:ATP binding"/>
    <property type="evidence" value="ECO:0007669"/>
    <property type="project" value="UniProtKB-KW"/>
</dbReference>
<dbReference type="GO" id="GO:0006741">
    <property type="term" value="P:NADP+ biosynthetic process"/>
    <property type="evidence" value="ECO:0007669"/>
    <property type="project" value="UniProtKB-UniRule"/>
</dbReference>
<dbReference type="Gene3D" id="3.40.50.10330">
    <property type="entry name" value="Probable inorganic polyphosphate/atp-NAD kinase, domain 1"/>
    <property type="match status" value="1"/>
</dbReference>
<evidence type="ECO:0000256" key="5">
    <source>
        <dbReference type="ARBA" id="ARBA00047925"/>
    </source>
</evidence>
<sequence length="257" mass="28730">MTAKIQKIHFEASDALKAKDAYIKFVDIYGDSTPEEADVIVVFGGDGFMLHNLYKSIDHGKPVYGMNCGSVGFLMNEYCEYNLLDRLASSVEHIFHPLRMVVFEKDSVNAEIFAINEVSLLRQSFQAAKLKVIIDNQVRLHELVCDGLIVSTPVGSTAYNLSAYGPILPLDSPLLALTPVSPFSPRRWRGALLPNNVIVEVHVLDAKSRPVSATADHTRFEYISRIQVSQFTDATIRILSDPNRSWSDRIMAEQFPV</sequence>
<dbReference type="SUPFAM" id="SSF111331">
    <property type="entry name" value="NAD kinase/diacylglycerol kinase-like"/>
    <property type="match status" value="1"/>
</dbReference>
<feature type="binding site" evidence="6">
    <location>
        <position position="146"/>
    </location>
    <ligand>
        <name>NAD(+)</name>
        <dbReference type="ChEBI" id="CHEBI:57540"/>
    </ligand>
</feature>
<dbReference type="Gene3D" id="2.60.200.30">
    <property type="entry name" value="Probable inorganic polyphosphate/atp-NAD kinase, domain 2"/>
    <property type="match status" value="1"/>
</dbReference>
<dbReference type="InterPro" id="IPR016064">
    <property type="entry name" value="NAD/diacylglycerol_kinase_sf"/>
</dbReference>
<dbReference type="Pfam" id="PF20143">
    <property type="entry name" value="NAD_kinase_C"/>
    <property type="match status" value="1"/>
</dbReference>
<dbReference type="STRING" id="1261131.lam_205"/>
<dbReference type="KEGG" id="lar:lam_205"/>
<dbReference type="PATRIC" id="fig|1261131.3.peg.194"/>
<feature type="active site" description="Proton acceptor" evidence="6">
    <location>
        <position position="46"/>
    </location>
</feature>
<dbReference type="AlphaFoldDB" id="U6B4M4"/>
<dbReference type="RefSeq" id="WP_007556713.1">
    <property type="nucleotide sequence ID" value="NC_022793.1"/>
</dbReference>
<keyword evidence="8" id="KW-1185">Reference proteome</keyword>
<evidence type="ECO:0000256" key="6">
    <source>
        <dbReference type="HAMAP-Rule" id="MF_00361"/>
    </source>
</evidence>
<accession>U6B4M4</accession>
<dbReference type="GO" id="GO:0019674">
    <property type="term" value="P:NAD+ metabolic process"/>
    <property type="evidence" value="ECO:0007669"/>
    <property type="project" value="InterPro"/>
</dbReference>
<keyword evidence="6" id="KW-0067">ATP-binding</keyword>
<evidence type="ECO:0000313" key="8">
    <source>
        <dbReference type="Proteomes" id="UP000017862"/>
    </source>
</evidence>
<comment type="function">
    <text evidence="6">Involved in the regulation of the intracellular balance of NAD and NADP, and is a key enzyme in the biosynthesis of NADP. Catalyzes specifically the phosphorylation on 2'-hydroxyl of the adenosine moiety of NAD to yield NADP.</text>
</comment>
<dbReference type="EC" id="2.7.1.23" evidence="6"/>
<dbReference type="GO" id="GO:0003951">
    <property type="term" value="F:NAD+ kinase activity"/>
    <property type="evidence" value="ECO:0007669"/>
    <property type="project" value="UniProtKB-UniRule"/>
</dbReference>
<reference evidence="7 8" key="1">
    <citation type="journal article" date="2014" name="Mol. Plant Microbe Interact.">
        <title>The complete genome sequence of Candidatus Liberibacter americanus, associated with citrus Huanglongbing.</title>
        <authorList>
            <person name="Wulff N.A."/>
            <person name="Zhang S."/>
            <person name="Setubal J.C."/>
            <person name="Almeida N.F."/>
            <person name="Martins E.C."/>
            <person name="Harakava R."/>
            <person name="Kumar D."/>
            <person name="Rangel L.T."/>
            <person name="Foissac X."/>
            <person name="Bove J."/>
            <person name="Gabriel D.W."/>
        </authorList>
    </citation>
    <scope>NUCLEOTIDE SEQUENCE [LARGE SCALE GENOMIC DNA]</scope>
    <source>
        <strain evidence="7 8">Sao Paulo</strain>
    </source>
</reference>
<dbReference type="eggNOG" id="COG0061">
    <property type="taxonomic scope" value="Bacteria"/>
</dbReference>
<protein>
    <recommendedName>
        <fullName evidence="6">NAD kinase</fullName>
        <ecNumber evidence="6">2.7.1.23</ecNumber>
    </recommendedName>
    <alternativeName>
        <fullName evidence="6">ATP-dependent NAD kinase</fullName>
    </alternativeName>
</protein>
<dbReference type="GO" id="GO:0051287">
    <property type="term" value="F:NAD binding"/>
    <property type="evidence" value="ECO:0007669"/>
    <property type="project" value="UniProtKB-ARBA"/>
</dbReference>
<proteinExistence type="inferred from homology"/>
<comment type="cofactor">
    <cofactor evidence="6">
        <name>a divalent metal cation</name>
        <dbReference type="ChEBI" id="CHEBI:60240"/>
    </cofactor>
</comment>
<gene>
    <name evidence="6" type="primary">nadK</name>
    <name evidence="7" type="ORF">lam_205</name>
</gene>
<feature type="binding site" evidence="6">
    <location>
        <begin position="116"/>
        <end position="117"/>
    </location>
    <ligand>
        <name>NAD(+)</name>
        <dbReference type="ChEBI" id="CHEBI:57540"/>
    </ligand>
</feature>
<dbReference type="NCBIfam" id="NF003406">
    <property type="entry name" value="PRK04761.1"/>
    <property type="match status" value="1"/>
</dbReference>
<feature type="binding site" evidence="6">
    <location>
        <position position="154"/>
    </location>
    <ligand>
        <name>NAD(+)</name>
        <dbReference type="ChEBI" id="CHEBI:57540"/>
    </ligand>
</feature>
<dbReference type="HOGENOM" id="CLU_073319_0_0_5"/>
<feature type="binding site" evidence="6">
    <location>
        <begin position="157"/>
        <end position="162"/>
    </location>
    <ligand>
        <name>NAD(+)</name>
        <dbReference type="ChEBI" id="CHEBI:57540"/>
    </ligand>
</feature>
<dbReference type="GO" id="GO:0005737">
    <property type="term" value="C:cytoplasm"/>
    <property type="evidence" value="ECO:0007669"/>
    <property type="project" value="UniProtKB-SubCell"/>
</dbReference>
<dbReference type="GO" id="GO:0046872">
    <property type="term" value="F:metal ion binding"/>
    <property type="evidence" value="ECO:0007669"/>
    <property type="project" value="UniProtKB-UniRule"/>
</dbReference>
<evidence type="ECO:0000256" key="1">
    <source>
        <dbReference type="ARBA" id="ARBA00022679"/>
    </source>
</evidence>
<dbReference type="PANTHER" id="PTHR20275">
    <property type="entry name" value="NAD KINASE"/>
    <property type="match status" value="1"/>
</dbReference>
<comment type="caution">
    <text evidence="6">Lacks conserved residue(s) required for the propagation of feature annotation.</text>
</comment>
<keyword evidence="1 6" id="KW-0808">Transferase</keyword>
<keyword evidence="6" id="KW-0547">Nucleotide-binding</keyword>
<comment type="similarity">
    <text evidence="6">Belongs to the NAD kinase family.</text>
</comment>